<reference evidence="2 3" key="1">
    <citation type="submission" date="2016-11" db="EMBL/GenBank/DDBJ databases">
        <authorList>
            <person name="Jaros S."/>
            <person name="Januszkiewicz K."/>
            <person name="Wedrychowicz H."/>
        </authorList>
    </citation>
    <scope>NUCLEOTIDE SEQUENCE [LARGE SCALE GENOMIC DNA]</scope>
    <source>
        <strain evidence="2 3">DSM 3090</strain>
    </source>
</reference>
<evidence type="ECO:0000256" key="1">
    <source>
        <dbReference type="SAM" id="Phobius"/>
    </source>
</evidence>
<dbReference type="AlphaFoldDB" id="A0A1M6NFJ3"/>
<sequence>MESVLQTLRGIAFAITNPYLLLLLFFIGIKLYAGNRRYALMHGIMLGKRVDSPLELTMSQICIGIFCGAVGSIAMNIIGVDFGNRTIIYILFLISILLMNIRPKLICFSYSGSIMGLCFVYLNYIGKTNFNIKSLVVLIGIMHIIEGLLVIIDGGRGAIPVLNNKNGSVIGGFIFNRSWTVPIAFTSAYPFYSVIGYHSVTFTQSKGMKCLVSGSIIGAYGFVVLLMSRFLTANVLLQVLILMVVPLLHESMLLLDNLYEAFRKPIFINEDEGLRVLEVAPNSQGDIMGIESGDVVIEINHHVMDSEKNIVEYLQTLQNEIWLKIKKKRGEVRNIEYDKFNSKIPLGVIFVPRNMKDEESQDKSAKNMGRFRIVLEKVRENYDKTTKEDEKN</sequence>
<proteinExistence type="predicted"/>
<dbReference type="RefSeq" id="WP_072903390.1">
    <property type="nucleotide sequence ID" value="NZ_FRAD01000010.1"/>
</dbReference>
<organism evidence="2 3">
    <name type="scientific">Hathewaya proteolytica DSM 3090</name>
    <dbReference type="NCBI Taxonomy" id="1121331"/>
    <lineage>
        <taxon>Bacteria</taxon>
        <taxon>Bacillati</taxon>
        <taxon>Bacillota</taxon>
        <taxon>Clostridia</taxon>
        <taxon>Eubacteriales</taxon>
        <taxon>Clostridiaceae</taxon>
        <taxon>Hathewaya</taxon>
    </lineage>
</organism>
<feature type="transmembrane region" description="Helical" evidence="1">
    <location>
        <begin position="108"/>
        <end position="126"/>
    </location>
</feature>
<dbReference type="STRING" id="1121331.SAMN02745248_01378"/>
<feature type="transmembrane region" description="Helical" evidence="1">
    <location>
        <begin position="210"/>
        <end position="230"/>
    </location>
</feature>
<gene>
    <name evidence="2" type="ORF">SAMN02745248_01378</name>
</gene>
<dbReference type="EMBL" id="FRAD01000010">
    <property type="protein sequence ID" value="SHJ94521.1"/>
    <property type="molecule type" value="Genomic_DNA"/>
</dbReference>
<dbReference type="SUPFAM" id="SSF50156">
    <property type="entry name" value="PDZ domain-like"/>
    <property type="match status" value="1"/>
</dbReference>
<keyword evidence="1" id="KW-0812">Transmembrane</keyword>
<keyword evidence="3" id="KW-1185">Reference proteome</keyword>
<feature type="transmembrane region" description="Helical" evidence="1">
    <location>
        <begin position="54"/>
        <end position="78"/>
    </location>
</feature>
<name>A0A1M6NFJ3_9CLOT</name>
<protein>
    <recommendedName>
        <fullName evidence="4">PDZ domain-containing protein</fullName>
    </recommendedName>
</protein>
<evidence type="ECO:0000313" key="3">
    <source>
        <dbReference type="Proteomes" id="UP000183952"/>
    </source>
</evidence>
<feature type="transmembrane region" description="Helical" evidence="1">
    <location>
        <begin position="84"/>
        <end position="101"/>
    </location>
</feature>
<dbReference type="Proteomes" id="UP000183952">
    <property type="component" value="Unassembled WGS sequence"/>
</dbReference>
<dbReference type="Gene3D" id="2.30.42.10">
    <property type="match status" value="1"/>
</dbReference>
<feature type="transmembrane region" description="Helical" evidence="1">
    <location>
        <begin position="12"/>
        <end position="33"/>
    </location>
</feature>
<evidence type="ECO:0008006" key="4">
    <source>
        <dbReference type="Google" id="ProtNLM"/>
    </source>
</evidence>
<feature type="transmembrane region" description="Helical" evidence="1">
    <location>
        <begin position="132"/>
        <end position="152"/>
    </location>
</feature>
<keyword evidence="1" id="KW-1133">Transmembrane helix</keyword>
<keyword evidence="1" id="KW-0472">Membrane</keyword>
<accession>A0A1M6NFJ3</accession>
<evidence type="ECO:0000313" key="2">
    <source>
        <dbReference type="EMBL" id="SHJ94521.1"/>
    </source>
</evidence>
<dbReference type="OrthoDB" id="198399at2"/>
<dbReference type="InterPro" id="IPR036034">
    <property type="entry name" value="PDZ_sf"/>
</dbReference>